<dbReference type="InterPro" id="IPR014757">
    <property type="entry name" value="Tscrpt_reg_IclR_C"/>
</dbReference>
<accession>A0A1E3LUM4</accession>
<dbReference type="SMART" id="SM00346">
    <property type="entry name" value="HTH_ICLR"/>
    <property type="match status" value="1"/>
</dbReference>
<dbReference type="PROSITE" id="PS51078">
    <property type="entry name" value="ICLR_ED"/>
    <property type="match status" value="1"/>
</dbReference>
<dbReference type="GO" id="GO:0003700">
    <property type="term" value="F:DNA-binding transcription factor activity"/>
    <property type="evidence" value="ECO:0007669"/>
    <property type="project" value="TreeGrafter"/>
</dbReference>
<dbReference type="InterPro" id="IPR029016">
    <property type="entry name" value="GAF-like_dom_sf"/>
</dbReference>
<dbReference type="SUPFAM" id="SSF46785">
    <property type="entry name" value="Winged helix' DNA-binding domain"/>
    <property type="match status" value="1"/>
</dbReference>
<evidence type="ECO:0000256" key="1">
    <source>
        <dbReference type="ARBA" id="ARBA00023015"/>
    </source>
</evidence>
<comment type="caution">
    <text evidence="6">The sequence shown here is derived from an EMBL/GenBank/DDBJ whole genome shotgun (WGS) entry which is preliminary data.</text>
</comment>
<reference evidence="6 7" key="1">
    <citation type="submission" date="2016-08" db="EMBL/GenBank/DDBJ databases">
        <title>Draft genome of the agarase producing Sphingomonas sp. MCT13.</title>
        <authorList>
            <person name="D'Andrea M.M."/>
            <person name="Rossolini G.M."/>
            <person name="Thaller M.C."/>
        </authorList>
    </citation>
    <scope>NUCLEOTIDE SEQUENCE [LARGE SCALE GENOMIC DNA]</scope>
    <source>
        <strain evidence="6 7">MCT13</strain>
    </source>
</reference>
<evidence type="ECO:0000256" key="2">
    <source>
        <dbReference type="ARBA" id="ARBA00023125"/>
    </source>
</evidence>
<dbReference type="InterPro" id="IPR005471">
    <property type="entry name" value="Tscrpt_reg_IclR_N"/>
</dbReference>
<dbReference type="PANTHER" id="PTHR30136">
    <property type="entry name" value="HELIX-TURN-HELIX TRANSCRIPTIONAL REGULATOR, ICLR FAMILY"/>
    <property type="match status" value="1"/>
</dbReference>
<dbReference type="InterPro" id="IPR050707">
    <property type="entry name" value="HTH_MetabolicPath_Reg"/>
</dbReference>
<feature type="domain" description="HTH iclR-type" evidence="4">
    <location>
        <begin position="8"/>
        <end position="69"/>
    </location>
</feature>
<organism evidence="6 7">
    <name type="scientific">Sphingomonas turrisvirgatae</name>
    <dbReference type="NCBI Taxonomy" id="1888892"/>
    <lineage>
        <taxon>Bacteria</taxon>
        <taxon>Pseudomonadati</taxon>
        <taxon>Pseudomonadota</taxon>
        <taxon>Alphaproteobacteria</taxon>
        <taxon>Sphingomonadales</taxon>
        <taxon>Sphingomonadaceae</taxon>
        <taxon>Sphingomonas</taxon>
    </lineage>
</organism>
<proteinExistence type="predicted"/>
<dbReference type="GO" id="GO:0003677">
    <property type="term" value="F:DNA binding"/>
    <property type="evidence" value="ECO:0007669"/>
    <property type="project" value="UniProtKB-KW"/>
</dbReference>
<dbReference type="OrthoDB" id="9807558at2"/>
<dbReference type="Pfam" id="PF01614">
    <property type="entry name" value="IclR_C"/>
    <property type="match status" value="1"/>
</dbReference>
<keyword evidence="1" id="KW-0805">Transcription regulation</keyword>
<keyword evidence="2" id="KW-0238">DNA-binding</keyword>
<dbReference type="GO" id="GO:0045892">
    <property type="term" value="P:negative regulation of DNA-templated transcription"/>
    <property type="evidence" value="ECO:0007669"/>
    <property type="project" value="TreeGrafter"/>
</dbReference>
<dbReference type="SUPFAM" id="SSF55781">
    <property type="entry name" value="GAF domain-like"/>
    <property type="match status" value="1"/>
</dbReference>
<feature type="domain" description="IclR-ED" evidence="5">
    <location>
        <begin position="70"/>
        <end position="252"/>
    </location>
</feature>
<dbReference type="Gene3D" id="3.30.450.40">
    <property type="match status" value="1"/>
</dbReference>
<dbReference type="PANTHER" id="PTHR30136:SF24">
    <property type="entry name" value="HTH-TYPE TRANSCRIPTIONAL REPRESSOR ALLR"/>
    <property type="match status" value="1"/>
</dbReference>
<evidence type="ECO:0000313" key="6">
    <source>
        <dbReference type="EMBL" id="ODP36520.1"/>
    </source>
</evidence>
<dbReference type="Pfam" id="PF09339">
    <property type="entry name" value="HTH_IclR"/>
    <property type="match status" value="1"/>
</dbReference>
<dbReference type="InterPro" id="IPR036388">
    <property type="entry name" value="WH-like_DNA-bd_sf"/>
</dbReference>
<dbReference type="PROSITE" id="PS51077">
    <property type="entry name" value="HTH_ICLR"/>
    <property type="match status" value="1"/>
</dbReference>
<dbReference type="Gene3D" id="1.10.10.10">
    <property type="entry name" value="Winged helix-like DNA-binding domain superfamily/Winged helix DNA-binding domain"/>
    <property type="match status" value="1"/>
</dbReference>
<dbReference type="AlphaFoldDB" id="A0A1E3LUM4"/>
<evidence type="ECO:0000259" key="4">
    <source>
        <dbReference type="PROSITE" id="PS51077"/>
    </source>
</evidence>
<keyword evidence="3" id="KW-0804">Transcription</keyword>
<dbReference type="Proteomes" id="UP000094487">
    <property type="component" value="Unassembled WGS sequence"/>
</dbReference>
<dbReference type="STRING" id="1888892.BFL28_05930"/>
<protein>
    <submittedName>
        <fullName evidence="6">IclR family transcriptional regulator</fullName>
    </submittedName>
</protein>
<name>A0A1E3LUM4_9SPHN</name>
<sequence>MRSGVPAIQSTTRVLAMLEAVIADGGRSSVSAVARQTGVPVATAHRQVATLVAEGYLARTTRGAHIAGPRLLTLLHQVDEKQLVVTAAAPFIADLAAELGTIAQLGTLENDMVTYRLKAGSGANALFTKVGMQLEAYCSAIGKVLLASLSDAEQQAYLATGPFPALTDRTLTAPNDLARELEKVRQQGFATDDAEIARGLICMAVPIRGVRGQVVAAISISRSSACWQDRERDRYSQALLRAAGQIEQSTFGGMGSLAGQASGS</sequence>
<gene>
    <name evidence="6" type="ORF">BFL28_05930</name>
</gene>
<evidence type="ECO:0000256" key="3">
    <source>
        <dbReference type="ARBA" id="ARBA00023163"/>
    </source>
</evidence>
<keyword evidence="7" id="KW-1185">Reference proteome</keyword>
<dbReference type="EMBL" id="MDDS01000068">
    <property type="protein sequence ID" value="ODP36520.1"/>
    <property type="molecule type" value="Genomic_DNA"/>
</dbReference>
<evidence type="ECO:0000259" key="5">
    <source>
        <dbReference type="PROSITE" id="PS51078"/>
    </source>
</evidence>
<evidence type="ECO:0000313" key="7">
    <source>
        <dbReference type="Proteomes" id="UP000094487"/>
    </source>
</evidence>
<dbReference type="InterPro" id="IPR036390">
    <property type="entry name" value="WH_DNA-bd_sf"/>
</dbReference>